<feature type="compositionally biased region" description="Low complexity" evidence="1">
    <location>
        <begin position="162"/>
        <end position="177"/>
    </location>
</feature>
<feature type="compositionally biased region" description="Low complexity" evidence="1">
    <location>
        <begin position="266"/>
        <end position="286"/>
    </location>
</feature>
<protein>
    <submittedName>
        <fullName evidence="2">Uncharacterized protein</fullName>
    </submittedName>
</protein>
<keyword evidence="3" id="KW-1185">Reference proteome</keyword>
<dbReference type="EMBL" id="CM016552">
    <property type="protein sequence ID" value="TKW40580.1"/>
    <property type="molecule type" value="Genomic_DNA"/>
</dbReference>
<evidence type="ECO:0000256" key="1">
    <source>
        <dbReference type="SAM" id="MobiDB-lite"/>
    </source>
</evidence>
<evidence type="ECO:0000313" key="2">
    <source>
        <dbReference type="EMBL" id="TKW40580.1"/>
    </source>
</evidence>
<feature type="compositionally biased region" description="Basic and acidic residues" evidence="1">
    <location>
        <begin position="461"/>
        <end position="488"/>
    </location>
</feature>
<feature type="compositionally biased region" description="Polar residues" evidence="1">
    <location>
        <begin position="248"/>
        <end position="265"/>
    </location>
</feature>
<name>A0A4U6WCT3_SETVI</name>
<organism evidence="2 3">
    <name type="scientific">Setaria viridis</name>
    <name type="common">Green bristlegrass</name>
    <name type="synonym">Setaria italica subsp. viridis</name>
    <dbReference type="NCBI Taxonomy" id="4556"/>
    <lineage>
        <taxon>Eukaryota</taxon>
        <taxon>Viridiplantae</taxon>
        <taxon>Streptophyta</taxon>
        <taxon>Embryophyta</taxon>
        <taxon>Tracheophyta</taxon>
        <taxon>Spermatophyta</taxon>
        <taxon>Magnoliopsida</taxon>
        <taxon>Liliopsida</taxon>
        <taxon>Poales</taxon>
        <taxon>Poaceae</taxon>
        <taxon>PACMAD clade</taxon>
        <taxon>Panicoideae</taxon>
        <taxon>Panicodae</taxon>
        <taxon>Paniceae</taxon>
        <taxon>Cenchrinae</taxon>
        <taxon>Setaria</taxon>
    </lineage>
</organism>
<proteinExistence type="predicted"/>
<gene>
    <name evidence="2" type="ORF">SEVIR_1G254800v2</name>
</gene>
<dbReference type="Gramene" id="TKW40580">
    <property type="protein sequence ID" value="TKW40580"/>
    <property type="gene ID" value="SEVIR_1G254800v2"/>
</dbReference>
<feature type="region of interest" description="Disordered" evidence="1">
    <location>
        <begin position="248"/>
        <end position="300"/>
    </location>
</feature>
<sequence>MASPHLAPLRAPAPAPPALAAPPKLFCHPQPPIFISPHASWSAPRTSFAASLPSSTPASFWRDTPPDPPPRSVAHFHPNDLIVPATLDSTCDLPSYVDAVLRTRPTTPCKLLPVQRRLNGPCESAASHRKIHHYYPCRAFFSPPLTYLPGHGVNAPRDGSSHHAMPSSPVPSHHAPATTVQGGSFKKEDCPPPPLSKAEFLLRTKGRCFRYLSRDHRIRLCRDPIRCLRCLRQGHKHSFCRATLRTNHSSAPTVSPPCQQNRSTAPHSKQSPSPSRRSLSPPASFRHPAKMKNFRVGDPALKPEEDRLHVPTSFELERELRDWEGCALVTWAMRVPPNTTARHLEKALIAEFRLRSGDVDITRHHRKRFLSASKTGGPLELVERIVGCTSSLQCVDTDLLHLIDTRGIELWAWMADPSRILKDVAVGELEQRRLPWYWGVRDGDQVPTASFEPFQHPPPHVQERRNEREEEDRRDRVRRDCIDDHPSFHDVYNGNDYDDDNDDHDQWPRGGSGGDCDVADGRGHRLPFPPLPRDQGDVLEPRLADAQMSLAVQEPGPTDGTARPPCATQVLLPPPCGRGVPKAARVDDL</sequence>
<dbReference type="AlphaFoldDB" id="A0A4U6WCT3"/>
<evidence type="ECO:0000313" key="3">
    <source>
        <dbReference type="Proteomes" id="UP000298652"/>
    </source>
</evidence>
<feature type="region of interest" description="Disordered" evidence="1">
    <location>
        <begin position="447"/>
        <end position="522"/>
    </location>
</feature>
<reference evidence="2" key="1">
    <citation type="submission" date="2019-03" db="EMBL/GenBank/DDBJ databases">
        <title>WGS assembly of Setaria viridis.</title>
        <authorList>
            <person name="Huang P."/>
            <person name="Jenkins J."/>
            <person name="Grimwood J."/>
            <person name="Barry K."/>
            <person name="Healey A."/>
            <person name="Mamidi S."/>
            <person name="Sreedasyam A."/>
            <person name="Shu S."/>
            <person name="Feldman M."/>
            <person name="Wu J."/>
            <person name="Yu Y."/>
            <person name="Chen C."/>
            <person name="Johnson J."/>
            <person name="Rokhsar D."/>
            <person name="Baxter I."/>
            <person name="Schmutz J."/>
            <person name="Brutnell T."/>
            <person name="Kellogg E."/>
        </authorList>
    </citation>
    <scope>NUCLEOTIDE SEQUENCE [LARGE SCALE GENOMIC DNA]</scope>
</reference>
<dbReference type="Proteomes" id="UP000298652">
    <property type="component" value="Chromosome 1"/>
</dbReference>
<feature type="region of interest" description="Disordered" evidence="1">
    <location>
        <begin position="154"/>
        <end position="192"/>
    </location>
</feature>
<accession>A0A4U6WCT3</accession>